<evidence type="ECO:0000256" key="1">
    <source>
        <dbReference type="ARBA" id="ARBA00001957"/>
    </source>
</evidence>
<dbReference type="InterPro" id="IPR000873">
    <property type="entry name" value="AMP-dep_synth/lig_dom"/>
</dbReference>
<keyword evidence="3" id="KW-0597">Phosphoprotein</keyword>
<dbReference type="SMART" id="SM00823">
    <property type="entry name" value="PKS_PP"/>
    <property type="match status" value="2"/>
</dbReference>
<keyword evidence="8" id="KW-1185">Reference proteome</keyword>
<comment type="caution">
    <text evidence="7">The sequence shown here is derived from an EMBL/GenBank/DDBJ whole genome shotgun (WGS) entry which is preliminary data.</text>
</comment>
<dbReference type="PROSITE" id="PS00455">
    <property type="entry name" value="AMP_BINDING"/>
    <property type="match status" value="2"/>
</dbReference>
<evidence type="ECO:0000259" key="6">
    <source>
        <dbReference type="PROSITE" id="PS50075"/>
    </source>
</evidence>
<dbReference type="PANTHER" id="PTHR45527:SF1">
    <property type="entry name" value="FATTY ACID SYNTHASE"/>
    <property type="match status" value="1"/>
</dbReference>
<evidence type="ECO:0000256" key="3">
    <source>
        <dbReference type="ARBA" id="ARBA00022553"/>
    </source>
</evidence>
<dbReference type="Gene3D" id="3.30.559.30">
    <property type="entry name" value="Nonribosomal peptide synthetase, condensation domain"/>
    <property type="match status" value="3"/>
</dbReference>
<dbReference type="NCBIfam" id="TIGR01733">
    <property type="entry name" value="AA-adenyl-dom"/>
    <property type="match status" value="2"/>
</dbReference>
<evidence type="ECO:0000313" key="8">
    <source>
        <dbReference type="Proteomes" id="UP000615755"/>
    </source>
</evidence>
<sequence length="2624" mass="295122">MLNLCQLLAKDNVAVWANGDKVQIAHSDAGVSPQWIEWLTENKSTLLQFLNDKRIFNESDFEQALDNELASDSEIKGIYPANSMQKGFIYHHLVQPDDDAYRVQLIIDYNQSLDLDLYKEAWILASMRYPALRVSFDWENDILQVIKGGAGFTDGHFSFLDWSNQTVQQQQQQLEDIIKSDRHTPFDLSQSGLMRFKIIKRGAQHFTLLKTEHHSISDGWSFPVLLQTVHKNYQLLSQQKPAVVIEETAYEATQRHYAQQTLTDNTYWKTQKQQFEHANDLNRMLSTHVDLSKSVALTNAGSCELKLPSDLHSALKKLAQQQGLTLNVLMQFAWHKIIQLYCQDTQTIVGTTVSGRELPIDEIHSSVGLYINTLPLALNWSQSKSIGDLLTELKHAIAQMNSHSGVALSELQDPGSRLFHSLFVFENYPTPTGTDVLAWSFNKMIEKVDYPLTISVVEQQDVLLLKLSFCQSWLTQVKANRILQQMEKVLVATTQDLNQSHNDIVFLDEAESQRLLIDHNNTPSVNLKTTVHHMVWQNAQRYPDDIALQDDSNTLTYAQLDQRADTLASHIQAEQARSDNPSRFIGIFATRSIDMVVSMLAILKAGYAYAPLNPEYPDQRISYILDDTQCTLVLTQSDLQLRFERLNKAFSCNTVPIDKVQLFEQSRCQIATTSSVDDAYIIYTSGTTGEPKGVVVPHRAIVSLVESTDVINATRDDVYLHMSNPNFDAATFEVWAPLVQGAKLVVAPAHCGAEPDQIATLLQKNAISILWLTRTLFDSLYVQKNNIYDGLKCVISGGETLTPHIVKDIIARDNRPTRLINAYGPTESTTFATFYNCADFTGSVPIGQPINQRKVYLLDDNLTPVPTGVAGELYISGAGLAKGYLNKPELTAERFIDNPFASASDIENGYDKLYKTGDLVRWTFRGELEYIGRNDHQIKLRGFRIELPEIETVLTDQTEIKQGVVTVFEQAGNKQLLAYFIRNEKEAFCEVQLREKLALALPDYMIPTYFMEVEHLPMNNNGKIDFKSLPQPSITASDNYIEATSELEQQLCQIWQQVLGIEKIGVRDDFFRIGGDSIVSIQLVSALRQAGHVLQVKDIIEAPTIAEQAYLLQTQQSHEVTIMTEQGLLEGEFELLPIQNWFFDNLPPNPNHWNQAFTLNVSTTYTHQHIQQALAQLNQQHDMLRCTFETNSNNTVQRYQADHMAPILIHINASDLSTGDEGIHATLTELQSQFDLHQGPLWCAALITHESSKHNRLFLAFHHSIIDVVSWRVISEDLQTLLKNETLADKGTSYRQWVNAVQDYATHNQAQLKYWQQVQSDFSPLESSSDAQQYTIQLAQSDTDKLLREANTGLNTEINDLLLSSLAIALKATFGESTNHIQLEGHGRELIDPQLDVSRTVGWFTTTYPVRLDVAENTIDTIVHTKENLRQIPDKGIGFGSFCLTQQMQAITPQVCFNYLGQLNNNSTEGEWHLSDQNVGYVMTQENAQANSPLLLNINGAVRNGQLDFSVVSKLDQNHTLAFLEHFKSALHQVIDTACKQAQICTLNTPADYGIKDLSWQHLQSLQAKYDIQTIYPANSLQQGFIYHSVNYPNDDAYRVQLVMDIKQTLNVELFIKAWHYTSQQFPILRTAFDWQETLLQVVTKQPSIDHNNFEIIDLSHLDRNCIEREITQLQQQDRQIGFNLQQPGLIRFKLIKQQANHFTLIKTEHHSINDGWSGPMLLQAVSQHYRQLLDGNIPNVTEQLTYLNAQAYYLKHADRSQSFWQQEKQRFGNANAINALLDNTIDFNINRTLEQVECVELQLQGEPLQQLQSVCQQQGVTLNAALQFAWHKLIAIYSADEQTIVGTTVSGREIPVQGIEQAVGLFINTLPLAIDWPADASCRDILKQIQKRVASLNSHSDVSLSRLQNNGERLFHSLFVFENYPAPETTGAWHFRESIEKGDYPLSVVAQQEGDSLSFKMHFNPNWLTTVRANDLLNELSLILSKLCANPEQPHSQLATQTLKQQSLLQSWNNTERAFDATFDLATLFEQHAQATPNAIAIATADGETLSYQALNHRADTLAAYIVESHPDADTCLPADCPIALYFERSVNMLVAILATLKAGGAYVPVSPQYPHSRVEFILEDTQTALVLSDTTLCDTLAPMLDQAQCINVDLCTDPLVDITLTRPNNLERLAYIIYTSGTTGTPKGVMLSQRNALYYLDALTHALGKQYQRIDFSSNYCFDLSVTTTLCPLLHGQQICLYTGDILDVDAYRDHIRTLNVQFVKTTPSLALSIFPDSDTQVATLMLGGEALTEQSVQTLAPYCDAIFDEYGPTEATVGAMLAQAYPRQHQGIGKPYSNVQLHVLSDALLPVPIGAPGELYISGCGVAKGYLNRDELNQERFIANPFSHQPNHTRLYKTGDLARWLNNGDIQYLGRNDEQVKIRGYRVELGEISAVLSALPELKNAVVIDVAHNAGQALAAYIVPHNADEVDIAQLRVSLSQQLPEYMVPSSFTIIEDLPLTGNGKLNRAALPTPTFTDENNYVAPRNELEQQLCDIWQEVLGIEQVGIEDNFFRLGGDSITAIRLMNQCNKTLSLSIPITVLFEHKTVAAIADNCHTQAQGPDIDVPNNSDIEEQTNSIRI</sequence>
<dbReference type="InterPro" id="IPR001242">
    <property type="entry name" value="Condensation_dom"/>
</dbReference>
<reference evidence="7 8" key="1">
    <citation type="submission" date="2015-03" db="EMBL/GenBank/DDBJ databases">
        <title>Genome sequence of Pseudoalteromonas aurantia.</title>
        <authorList>
            <person name="Xie B.-B."/>
            <person name="Rong J.-C."/>
            <person name="Qin Q.-L."/>
            <person name="Zhang Y.-Z."/>
        </authorList>
    </citation>
    <scope>NUCLEOTIDE SEQUENCE [LARGE SCALE GENOMIC DNA]</scope>
    <source>
        <strain evidence="7 8">208</strain>
    </source>
</reference>
<dbReference type="InterPro" id="IPR010060">
    <property type="entry name" value="NRPS_synth"/>
</dbReference>
<dbReference type="InterPro" id="IPR025110">
    <property type="entry name" value="AMP-bd_C"/>
</dbReference>
<dbReference type="CDD" id="cd05930">
    <property type="entry name" value="A_NRPS"/>
    <property type="match status" value="2"/>
</dbReference>
<dbReference type="EMBL" id="AQGV01000015">
    <property type="protein sequence ID" value="MBE0370467.1"/>
    <property type="molecule type" value="Genomic_DNA"/>
</dbReference>
<dbReference type="SUPFAM" id="SSF47336">
    <property type="entry name" value="ACP-like"/>
    <property type="match status" value="2"/>
</dbReference>
<dbReference type="InterPro" id="IPR009081">
    <property type="entry name" value="PP-bd_ACP"/>
</dbReference>
<gene>
    <name evidence="7" type="ORF">PAUR_b0514</name>
</gene>
<organism evidence="7 8">
    <name type="scientific">Pseudoalteromonas aurantia 208</name>
    <dbReference type="NCBI Taxonomy" id="1314867"/>
    <lineage>
        <taxon>Bacteria</taxon>
        <taxon>Pseudomonadati</taxon>
        <taxon>Pseudomonadota</taxon>
        <taxon>Gammaproteobacteria</taxon>
        <taxon>Alteromonadales</taxon>
        <taxon>Pseudoalteromonadaceae</taxon>
        <taxon>Pseudoalteromonas</taxon>
    </lineage>
</organism>
<dbReference type="InterPro" id="IPR020845">
    <property type="entry name" value="AMP-binding_CS"/>
</dbReference>
<feature type="domain" description="Carrier" evidence="6">
    <location>
        <begin position="1042"/>
        <end position="1116"/>
    </location>
</feature>
<dbReference type="PROSITE" id="PS00012">
    <property type="entry name" value="PHOSPHOPANTETHEINE"/>
    <property type="match status" value="1"/>
</dbReference>
<dbReference type="InterPro" id="IPR006162">
    <property type="entry name" value="Ppantetheine_attach_site"/>
</dbReference>
<dbReference type="InterPro" id="IPR045851">
    <property type="entry name" value="AMP-bd_C_sf"/>
</dbReference>
<dbReference type="NCBIfam" id="NF003417">
    <property type="entry name" value="PRK04813.1"/>
    <property type="match status" value="2"/>
</dbReference>
<dbReference type="Pfam" id="PF00668">
    <property type="entry name" value="Condensation"/>
    <property type="match status" value="3"/>
</dbReference>
<dbReference type="InterPro" id="IPR036736">
    <property type="entry name" value="ACP-like_sf"/>
</dbReference>
<comment type="cofactor">
    <cofactor evidence="1">
        <name>pantetheine 4'-phosphate</name>
        <dbReference type="ChEBI" id="CHEBI:47942"/>
    </cofactor>
</comment>
<dbReference type="Pfam" id="PF00550">
    <property type="entry name" value="PP-binding"/>
    <property type="match status" value="2"/>
</dbReference>
<dbReference type="Gene3D" id="3.40.50.980">
    <property type="match status" value="4"/>
</dbReference>
<dbReference type="Gene3D" id="3.30.300.30">
    <property type="match status" value="2"/>
</dbReference>
<dbReference type="SUPFAM" id="SSF52777">
    <property type="entry name" value="CoA-dependent acyltransferases"/>
    <property type="match status" value="6"/>
</dbReference>
<dbReference type="NCBIfam" id="TIGR01720">
    <property type="entry name" value="NRPS-para261"/>
    <property type="match status" value="1"/>
</dbReference>
<dbReference type="InterPro" id="IPR020806">
    <property type="entry name" value="PKS_PP-bd"/>
</dbReference>
<accession>A0ABR9EHJ8</accession>
<dbReference type="Gene3D" id="3.30.559.10">
    <property type="entry name" value="Chloramphenicol acetyltransferase-like domain"/>
    <property type="match status" value="3"/>
</dbReference>
<dbReference type="InterPro" id="IPR010071">
    <property type="entry name" value="AA_adenyl_dom"/>
</dbReference>
<proteinExistence type="predicted"/>
<name>A0ABR9EHJ8_9GAMM</name>
<dbReference type="Pfam" id="PF13193">
    <property type="entry name" value="AMP-binding_C"/>
    <property type="match status" value="1"/>
</dbReference>
<dbReference type="Gene3D" id="1.10.1200.10">
    <property type="entry name" value="ACP-like"/>
    <property type="match status" value="2"/>
</dbReference>
<feature type="region of interest" description="Disordered" evidence="5">
    <location>
        <begin position="2602"/>
        <end position="2624"/>
    </location>
</feature>
<keyword evidence="2" id="KW-0596">Phosphopantetheine</keyword>
<keyword evidence="4" id="KW-0677">Repeat</keyword>
<dbReference type="PROSITE" id="PS50075">
    <property type="entry name" value="CARRIER"/>
    <property type="match status" value="2"/>
</dbReference>
<dbReference type="SUPFAM" id="SSF56801">
    <property type="entry name" value="Acetyl-CoA synthetase-like"/>
    <property type="match status" value="2"/>
</dbReference>
<evidence type="ECO:0000256" key="4">
    <source>
        <dbReference type="ARBA" id="ARBA00022737"/>
    </source>
</evidence>
<evidence type="ECO:0000313" key="7">
    <source>
        <dbReference type="EMBL" id="MBE0370467.1"/>
    </source>
</evidence>
<dbReference type="PANTHER" id="PTHR45527">
    <property type="entry name" value="NONRIBOSOMAL PEPTIDE SYNTHETASE"/>
    <property type="match status" value="1"/>
</dbReference>
<dbReference type="Proteomes" id="UP000615755">
    <property type="component" value="Unassembled WGS sequence"/>
</dbReference>
<dbReference type="Pfam" id="PF00501">
    <property type="entry name" value="AMP-binding"/>
    <property type="match status" value="2"/>
</dbReference>
<feature type="domain" description="Carrier" evidence="6">
    <location>
        <begin position="2527"/>
        <end position="2602"/>
    </location>
</feature>
<evidence type="ECO:0000256" key="2">
    <source>
        <dbReference type="ARBA" id="ARBA00022450"/>
    </source>
</evidence>
<dbReference type="RefSeq" id="WP_192509576.1">
    <property type="nucleotide sequence ID" value="NZ_AQGV01000015.1"/>
</dbReference>
<feature type="compositionally biased region" description="Polar residues" evidence="5">
    <location>
        <begin position="2610"/>
        <end position="2624"/>
    </location>
</feature>
<dbReference type="Gene3D" id="2.30.38.10">
    <property type="entry name" value="Luciferase, Domain 3"/>
    <property type="match status" value="2"/>
</dbReference>
<protein>
    <recommendedName>
        <fullName evidence="6">Carrier domain-containing protein</fullName>
    </recommendedName>
</protein>
<dbReference type="InterPro" id="IPR023213">
    <property type="entry name" value="CAT-like_dom_sf"/>
</dbReference>
<evidence type="ECO:0000256" key="5">
    <source>
        <dbReference type="SAM" id="MobiDB-lite"/>
    </source>
</evidence>